<reference evidence="1 2" key="1">
    <citation type="submission" date="2020-04" db="EMBL/GenBank/DDBJ databases">
        <title>Chromosome-level genome assembly of a cyprinid fish Onychostoma macrolepis by integration of Nanopore Sequencing, Bionano and Hi-C technology.</title>
        <authorList>
            <person name="Wang D."/>
        </authorList>
    </citation>
    <scope>NUCLEOTIDE SEQUENCE [LARGE SCALE GENOMIC DNA]</scope>
    <source>
        <strain evidence="1">SWU-2019</strain>
        <tissue evidence="1">Muscle</tissue>
    </source>
</reference>
<organism evidence="1 2">
    <name type="scientific">Onychostoma macrolepis</name>
    <dbReference type="NCBI Taxonomy" id="369639"/>
    <lineage>
        <taxon>Eukaryota</taxon>
        <taxon>Metazoa</taxon>
        <taxon>Chordata</taxon>
        <taxon>Craniata</taxon>
        <taxon>Vertebrata</taxon>
        <taxon>Euteleostomi</taxon>
        <taxon>Actinopterygii</taxon>
        <taxon>Neopterygii</taxon>
        <taxon>Teleostei</taxon>
        <taxon>Ostariophysi</taxon>
        <taxon>Cypriniformes</taxon>
        <taxon>Cyprinidae</taxon>
        <taxon>Acrossocheilinae</taxon>
        <taxon>Onychostoma</taxon>
    </lineage>
</organism>
<gene>
    <name evidence="1" type="ORF">G5714_004302</name>
</gene>
<dbReference type="Proteomes" id="UP000579812">
    <property type="component" value="Unassembled WGS sequence"/>
</dbReference>
<evidence type="ECO:0000313" key="1">
    <source>
        <dbReference type="EMBL" id="KAF4114079.1"/>
    </source>
</evidence>
<protein>
    <submittedName>
        <fullName evidence="1">Uncharacterized protein</fullName>
    </submittedName>
</protein>
<proteinExistence type="predicted"/>
<sequence>MPVSINITGLLYPPTKELESMIQYMMSNKTIPAALPEQLRLPSLSSTYPTCLIPDQMFCQRSDPLLITSKINVLTNTRVTHGTPTALLREWFSVWSSHRETLSSSKPVLHTETLTRHEHQYSCLTCGDHHGCHLIHILTFCMLVSDIKPPPQDFNGNVNMEDFWKKLSLPVIGRGFYVSLLDMWVIDLSSSSGSPSCALAFVENLSLLEAEHFLRTCQTTPLSFSLK</sequence>
<comment type="caution">
    <text evidence="1">The sequence shown here is derived from an EMBL/GenBank/DDBJ whole genome shotgun (WGS) entry which is preliminary data.</text>
</comment>
<accession>A0A7J6D4B1</accession>
<name>A0A7J6D4B1_9TELE</name>
<evidence type="ECO:0000313" key="2">
    <source>
        <dbReference type="Proteomes" id="UP000579812"/>
    </source>
</evidence>
<dbReference type="EMBL" id="JAAMOB010000004">
    <property type="protein sequence ID" value="KAF4114079.1"/>
    <property type="molecule type" value="Genomic_DNA"/>
</dbReference>
<dbReference type="AlphaFoldDB" id="A0A7J6D4B1"/>
<keyword evidence="2" id="KW-1185">Reference proteome</keyword>